<keyword evidence="2" id="KW-1185">Reference proteome</keyword>
<organism evidence="1 2">
    <name type="scientific">Candidatus Termititenax persephonae</name>
    <dbReference type="NCBI Taxonomy" id="2218525"/>
    <lineage>
        <taxon>Bacteria</taxon>
        <taxon>Bacillati</taxon>
        <taxon>Candidatus Margulisiibacteriota</taxon>
        <taxon>Candidatus Termititenacia</taxon>
        <taxon>Candidatus Termititenacales</taxon>
        <taxon>Candidatus Termititenacaceae</taxon>
        <taxon>Candidatus Termititenax</taxon>
    </lineage>
</organism>
<protein>
    <recommendedName>
        <fullName evidence="3">Nucleotide-diphospho-sugar transferase</fullName>
    </recommendedName>
</protein>
<dbReference type="Proteomes" id="UP000275925">
    <property type="component" value="Unassembled WGS sequence"/>
</dbReference>
<accession>A0A388TFH9</accession>
<gene>
    <name evidence="1" type="ORF">NO2_0163</name>
</gene>
<dbReference type="InterPro" id="IPR029044">
    <property type="entry name" value="Nucleotide-diphossugar_trans"/>
</dbReference>
<evidence type="ECO:0000313" key="2">
    <source>
        <dbReference type="Proteomes" id="UP000275925"/>
    </source>
</evidence>
<evidence type="ECO:0008006" key="3">
    <source>
        <dbReference type="Google" id="ProtNLM"/>
    </source>
</evidence>
<dbReference type="EMBL" id="BGZO01000003">
    <property type="protein sequence ID" value="GBR75494.1"/>
    <property type="molecule type" value="Genomic_DNA"/>
</dbReference>
<dbReference type="AlphaFoldDB" id="A0A388TFH9"/>
<dbReference type="SUPFAM" id="SSF53448">
    <property type="entry name" value="Nucleotide-diphospho-sugar transferases"/>
    <property type="match status" value="1"/>
</dbReference>
<dbReference type="Gene3D" id="3.90.550.10">
    <property type="entry name" value="Spore Coat Polysaccharide Biosynthesis Protein SpsA, Chain A"/>
    <property type="match status" value="1"/>
</dbReference>
<reference evidence="1 2" key="1">
    <citation type="journal article" date="2019" name="ISME J.">
        <title>Genome analyses of uncultured TG2/ZB3 bacteria in 'Margulisbacteria' specifically attached to ectosymbiotic spirochetes of protists in the termite gut.</title>
        <authorList>
            <person name="Utami Y.D."/>
            <person name="Kuwahara H."/>
            <person name="Igai K."/>
            <person name="Murakami T."/>
            <person name="Sugaya K."/>
            <person name="Morikawa T."/>
            <person name="Nagura Y."/>
            <person name="Yuki M."/>
            <person name="Deevong P."/>
            <person name="Inoue T."/>
            <person name="Kihara K."/>
            <person name="Lo N."/>
            <person name="Yamada A."/>
            <person name="Ohkuma M."/>
            <person name="Hongoh Y."/>
        </authorList>
    </citation>
    <scope>NUCLEOTIDE SEQUENCE [LARGE SCALE GENOMIC DNA]</scope>
    <source>
        <strain evidence="1">NkOx7-02</strain>
    </source>
</reference>
<proteinExistence type="predicted"/>
<comment type="caution">
    <text evidence="1">The sequence shown here is derived from an EMBL/GenBank/DDBJ whole genome shotgun (WGS) entry which is preliminary data.</text>
</comment>
<evidence type="ECO:0000313" key="1">
    <source>
        <dbReference type="EMBL" id="GBR75494.1"/>
    </source>
</evidence>
<sequence>MFNKPILFLIFNRLNTAKQVFSVIRQVQPKYLYVASDGPRVDKESEKKEVDSVRQYVLANVDWDCEVKTLFRDKNLGCGRAVSSAITWFFEQVEQGIILEDDVLPSKSFFTYCAELLDRYRDDEKIYHIAGCNVLEDVGLKDSYYFALMPGVWGWATWRRAWQKYQYDVDVQSLTEFIKQRKINSVSPRRCDRRHWLNIFKSMQEHKIDTWDYQWVYTVFRSKRGYLKMYIQNHIWQSIMN</sequence>
<name>A0A388TFH9_9BACT</name>